<protein>
    <recommendedName>
        <fullName evidence="5">Ankyrin repeat family protein</fullName>
    </recommendedName>
</protein>
<reference evidence="3" key="1">
    <citation type="journal article" date="2020" name="bioRxiv">
        <title>Hybrid origin of Populus tomentosa Carr. identified through genome sequencing and phylogenomic analysis.</title>
        <authorList>
            <person name="An X."/>
            <person name="Gao K."/>
            <person name="Chen Z."/>
            <person name="Li J."/>
            <person name="Yang X."/>
            <person name="Yang X."/>
            <person name="Zhou J."/>
            <person name="Guo T."/>
            <person name="Zhao T."/>
            <person name="Huang S."/>
            <person name="Miao D."/>
            <person name="Khan W.U."/>
            <person name="Rao P."/>
            <person name="Ye M."/>
            <person name="Lei B."/>
            <person name="Liao W."/>
            <person name="Wang J."/>
            <person name="Ji L."/>
            <person name="Li Y."/>
            <person name="Guo B."/>
            <person name="Mustafa N.S."/>
            <person name="Li S."/>
            <person name="Yun Q."/>
            <person name="Keller S.R."/>
            <person name="Mao J."/>
            <person name="Zhang R."/>
            <person name="Strauss S.H."/>
        </authorList>
    </citation>
    <scope>NUCLEOTIDE SEQUENCE</scope>
    <source>
        <strain evidence="3">GM15</strain>
        <tissue evidence="3">Leaf</tissue>
    </source>
</reference>
<keyword evidence="1" id="KW-0040">ANK repeat</keyword>
<evidence type="ECO:0000256" key="1">
    <source>
        <dbReference type="PROSITE-ProRule" id="PRU00023"/>
    </source>
</evidence>
<dbReference type="Proteomes" id="UP000886885">
    <property type="component" value="Chromosome 14D"/>
</dbReference>
<comment type="caution">
    <text evidence="3">The sequence shown here is derived from an EMBL/GenBank/DDBJ whole genome shotgun (WGS) entry which is preliminary data.</text>
</comment>
<feature type="region of interest" description="Disordered" evidence="2">
    <location>
        <begin position="115"/>
        <end position="135"/>
    </location>
</feature>
<feature type="repeat" description="ANK" evidence="1">
    <location>
        <begin position="512"/>
        <end position="539"/>
    </location>
</feature>
<feature type="repeat" description="ANK" evidence="1">
    <location>
        <begin position="216"/>
        <end position="238"/>
    </location>
</feature>
<evidence type="ECO:0000256" key="2">
    <source>
        <dbReference type="SAM" id="MobiDB-lite"/>
    </source>
</evidence>
<dbReference type="PANTHER" id="PTHR24121">
    <property type="entry name" value="NO MECHANORECEPTOR POTENTIAL C, ISOFORM D-RELATED"/>
    <property type="match status" value="1"/>
</dbReference>
<gene>
    <name evidence="3" type="ORF">POTOM_047819</name>
</gene>
<proteinExistence type="predicted"/>
<dbReference type="InterPro" id="IPR002110">
    <property type="entry name" value="Ankyrin_rpt"/>
</dbReference>
<organism evidence="3 4">
    <name type="scientific">Populus tomentosa</name>
    <name type="common">Chinese white poplar</name>
    <dbReference type="NCBI Taxonomy" id="118781"/>
    <lineage>
        <taxon>Eukaryota</taxon>
        <taxon>Viridiplantae</taxon>
        <taxon>Streptophyta</taxon>
        <taxon>Embryophyta</taxon>
        <taxon>Tracheophyta</taxon>
        <taxon>Spermatophyta</taxon>
        <taxon>Magnoliopsida</taxon>
        <taxon>eudicotyledons</taxon>
        <taxon>Gunneridae</taxon>
        <taxon>Pentapetalae</taxon>
        <taxon>rosids</taxon>
        <taxon>fabids</taxon>
        <taxon>Malpighiales</taxon>
        <taxon>Salicaceae</taxon>
        <taxon>Saliceae</taxon>
        <taxon>Populus</taxon>
    </lineage>
</organism>
<dbReference type="Pfam" id="PF13637">
    <property type="entry name" value="Ank_4"/>
    <property type="match status" value="2"/>
</dbReference>
<dbReference type="PROSITE" id="PS50088">
    <property type="entry name" value="ANK_REPEAT"/>
    <property type="match status" value="3"/>
</dbReference>
<sequence length="742" mass="84784">MGTDSEMKSVYLASLREDWKSLAEFHEKHKNRLLTPMAVSKDTAFHMAVYSEDEKLLKDLLDSAQHLPPSLDHEHPINITNVYGNTPLHLAVSRGNFEAVKLLVEESKKILVGESENEKKRWNAENQLDRESKMGTPSEMNEVYFATLREDWKSLAEFYEKHKDRLLTPMRVSKDIAFHMAVYSEDEKLLKDLLAFAQHLPTSLDHEHPINITNVYGNTPLHLAASRGNYEAVKLLVEESQKVLVFRLKMSVTRPAMKIPQEFGKLWRVAEGGIRIVDLAAMSTEGLYGARIGSPVSGPATRGRKVEDKGVGVDLWHPLLTATKTGILEVVYEMLREYPQSVDLLNKKGQNVLHVAIMYRRKDIFKFIKSNRIISNRMSFGIDKDGYTLLHQVADNTYYSVGSKHGPALQLHEELKWFTAENQFDREIKMGTPSEMKPAYIATLEEDWKSLAEFYEKHKDRLLTPMPFTKDTAFHMAVYCKDAKLLKCLLDSARYLPTSQDHKHPISITNVYGHTPLHLAASRGNYEAVKLLVEESQKILVFRLKMSVMGQLMKIPQEFGKLWRVARGGKGIVDLAAMSTEGLHGASTGSPVSGPSHPLFTATKTGILEVVYEMLIEQPHFLDLLDEEEKNILHVAIKYRRKDIFHLIKSNRIISNRMSYGIGKDGYTLLHQVADNEHYSLGSKHGPALQLHEELKWFTGIRKAMRRSLPWFGAPLLFRKRKQRRDLFQKKQVSESDYYSGF</sequence>
<feature type="repeat" description="ANK" evidence="1">
    <location>
        <begin position="83"/>
        <end position="115"/>
    </location>
</feature>
<evidence type="ECO:0008006" key="5">
    <source>
        <dbReference type="Google" id="ProtNLM"/>
    </source>
</evidence>
<feature type="compositionally biased region" description="Basic and acidic residues" evidence="2">
    <location>
        <begin position="115"/>
        <end position="133"/>
    </location>
</feature>
<keyword evidence="4" id="KW-1185">Reference proteome</keyword>
<dbReference type="PROSITE" id="PS50297">
    <property type="entry name" value="ANK_REP_REGION"/>
    <property type="match status" value="3"/>
</dbReference>
<dbReference type="AlphaFoldDB" id="A0A8X7Y800"/>
<name>A0A8X7Y800_POPTO</name>
<dbReference type="PANTHER" id="PTHR24121:SF21">
    <property type="entry name" value="ANKYRIN REPEAT FAMILY PROTEIN"/>
    <property type="match status" value="1"/>
</dbReference>
<evidence type="ECO:0000313" key="3">
    <source>
        <dbReference type="EMBL" id="KAG6747928.1"/>
    </source>
</evidence>
<dbReference type="SMART" id="SM00248">
    <property type="entry name" value="ANK"/>
    <property type="match status" value="9"/>
</dbReference>
<dbReference type="Pfam" id="PF12796">
    <property type="entry name" value="Ank_2"/>
    <property type="match status" value="1"/>
</dbReference>
<accession>A0A8X7Y800</accession>
<evidence type="ECO:0000313" key="4">
    <source>
        <dbReference type="Proteomes" id="UP000886885"/>
    </source>
</evidence>
<dbReference type="EMBL" id="JAAWWB010000028">
    <property type="protein sequence ID" value="KAG6747928.1"/>
    <property type="molecule type" value="Genomic_DNA"/>
</dbReference>
<dbReference type="OrthoDB" id="1855590at2759"/>